<dbReference type="Gene3D" id="3.10.180.10">
    <property type="entry name" value="2,3-Dihydroxybiphenyl 1,2-Dioxygenase, domain 1"/>
    <property type="match status" value="1"/>
</dbReference>
<dbReference type="EMBL" id="LR699119">
    <property type="protein sequence ID" value="VVC76640.1"/>
    <property type="molecule type" value="Genomic_DNA"/>
</dbReference>
<evidence type="ECO:0000259" key="1">
    <source>
        <dbReference type="PROSITE" id="PS51819"/>
    </source>
</evidence>
<gene>
    <name evidence="2" type="primary">fosB</name>
    <name evidence="2" type="ORF">AQUSIP_19630</name>
</gene>
<accession>A0A5E4PHY2</accession>
<dbReference type="InterPro" id="IPR037523">
    <property type="entry name" value="VOC_core"/>
</dbReference>
<dbReference type="CDD" id="cd06587">
    <property type="entry name" value="VOC"/>
    <property type="match status" value="1"/>
</dbReference>
<keyword evidence="2" id="KW-0808">Transferase</keyword>
<dbReference type="InterPro" id="IPR051332">
    <property type="entry name" value="Fosfomycin_Res_Enzymes"/>
</dbReference>
<dbReference type="Pfam" id="PF00903">
    <property type="entry name" value="Glyoxalase"/>
    <property type="match status" value="1"/>
</dbReference>
<dbReference type="KEGG" id="asip:AQUSIP_19630"/>
<dbReference type="OrthoDB" id="9804944at2"/>
<keyword evidence="3" id="KW-1185">Reference proteome</keyword>
<reference evidence="2 3" key="1">
    <citation type="submission" date="2019-08" db="EMBL/GenBank/DDBJ databases">
        <authorList>
            <person name="Guy L."/>
        </authorList>
    </citation>
    <scope>NUCLEOTIDE SEQUENCE [LARGE SCALE GENOMIC DNA]</scope>
    <source>
        <strain evidence="2 3">SGT-108</strain>
    </source>
</reference>
<organism evidence="2 3">
    <name type="scientific">Aquicella siphonis</name>
    <dbReference type="NCBI Taxonomy" id="254247"/>
    <lineage>
        <taxon>Bacteria</taxon>
        <taxon>Pseudomonadati</taxon>
        <taxon>Pseudomonadota</taxon>
        <taxon>Gammaproteobacteria</taxon>
        <taxon>Legionellales</taxon>
        <taxon>Coxiellaceae</taxon>
        <taxon>Aquicella</taxon>
    </lineage>
</organism>
<evidence type="ECO:0000313" key="3">
    <source>
        <dbReference type="Proteomes" id="UP000324194"/>
    </source>
</evidence>
<dbReference type="PROSITE" id="PS51819">
    <property type="entry name" value="VOC"/>
    <property type="match status" value="1"/>
</dbReference>
<dbReference type="InterPro" id="IPR029068">
    <property type="entry name" value="Glyas_Bleomycin-R_OHBP_Dase"/>
</dbReference>
<evidence type="ECO:0000313" key="2">
    <source>
        <dbReference type="EMBL" id="VVC76640.1"/>
    </source>
</evidence>
<proteinExistence type="predicted"/>
<dbReference type="SUPFAM" id="SSF54593">
    <property type="entry name" value="Glyoxalase/Bleomycin resistance protein/Dihydroxybiphenyl dioxygenase"/>
    <property type="match status" value="1"/>
</dbReference>
<dbReference type="RefSeq" id="WP_148339946.1">
    <property type="nucleotide sequence ID" value="NZ_LR699119.1"/>
</dbReference>
<dbReference type="AlphaFoldDB" id="A0A5E4PHY2"/>
<feature type="domain" description="VOC" evidence="1">
    <location>
        <begin position="9"/>
        <end position="126"/>
    </location>
</feature>
<dbReference type="InterPro" id="IPR004360">
    <property type="entry name" value="Glyas_Fos-R_dOase_dom"/>
</dbReference>
<name>A0A5E4PHY2_9COXI</name>
<protein>
    <submittedName>
        <fullName evidence="2">Metallothiol transferase FosB</fullName>
    </submittedName>
</protein>
<dbReference type="GO" id="GO:0016740">
    <property type="term" value="F:transferase activity"/>
    <property type="evidence" value="ECO:0007669"/>
    <property type="project" value="UniProtKB-KW"/>
</dbReference>
<dbReference type="PANTHER" id="PTHR36113:SF1">
    <property type="entry name" value="GLYOXALASE_BLEOMYCIN RESISTANCE PROTEIN_DIOXYGENASE"/>
    <property type="match status" value="1"/>
</dbReference>
<dbReference type="Proteomes" id="UP000324194">
    <property type="component" value="Chromosome 1"/>
</dbReference>
<sequence>MNKPAPHAGLRHVALYVHHLAECAHFYSALLGMKLVWQPDENNYYFSSGSDNLALHKAPADFNPAKHQRLDHIGFFLTSRDEVDQWHDYLRRNQVKIMAAPKDHRDGTRSFYCADPDGNVVQMIYYPL</sequence>
<dbReference type="PANTHER" id="PTHR36113">
    <property type="entry name" value="LYASE, PUTATIVE-RELATED-RELATED"/>
    <property type="match status" value="1"/>
</dbReference>